<dbReference type="InterPro" id="IPR052337">
    <property type="entry name" value="SAT4-like"/>
</dbReference>
<evidence type="ECO:0000256" key="2">
    <source>
        <dbReference type="ARBA" id="ARBA00022692"/>
    </source>
</evidence>
<comment type="subcellular location">
    <subcellularLocation>
        <location evidence="1">Membrane</location>
        <topology evidence="1">Multi-pass membrane protein</topology>
    </subcellularLocation>
</comment>
<evidence type="ECO:0000256" key="5">
    <source>
        <dbReference type="ARBA" id="ARBA00038359"/>
    </source>
</evidence>
<sequence length="391" mass="43845">MADKIADLSKLSGEMLALLAQVPVGTPPPGVQSNFVNPPTLIFYMNRVYVKTMLMKTWSWDDVTLALTVILAIGQYITVIRGATVSIMGRHLWDISVTQILSPELPPIAYSILVLTPWTLLFLKTTFFLLYLHLFYRIRWIRICSWIGIAYVILTMGGVGIYIFIVANPHEILTWTIPAIRLGIPVGIMSLVADVLIFILPIAAILPLQISRAKRFGALLIFLTGGSAIISAALNIYFRNRLLKGNDAIWDGVLSYICSLSEIFLGITCACLPSAAYGFRHEGSVYHRVLRPSHYSASKRYSSKQYHSSISKPISHNGFKNVDAELLISQRTIRRETYVEVSSTEQEANHEAEMIRQEHWEGKKEQNVELATLQPVHLAVPDKLHRRASVA</sequence>
<feature type="transmembrane region" description="Helical" evidence="6">
    <location>
        <begin position="218"/>
        <end position="238"/>
    </location>
</feature>
<dbReference type="PANTHER" id="PTHR33048:SF158">
    <property type="entry name" value="MEMBRANE PROTEIN PTH11-LIKE, PUTATIVE-RELATED"/>
    <property type="match status" value="1"/>
</dbReference>
<feature type="transmembrane region" description="Helical" evidence="6">
    <location>
        <begin position="179"/>
        <end position="206"/>
    </location>
</feature>
<evidence type="ECO:0000256" key="4">
    <source>
        <dbReference type="ARBA" id="ARBA00023136"/>
    </source>
</evidence>
<proteinExistence type="inferred from homology"/>
<gene>
    <name evidence="8" type="ORF">E8E13_011044</name>
</gene>
<organism evidence="8 9">
    <name type="scientific">Curvularia kusanoi</name>
    <name type="common">Cochliobolus kusanoi</name>
    <dbReference type="NCBI Taxonomy" id="90978"/>
    <lineage>
        <taxon>Eukaryota</taxon>
        <taxon>Fungi</taxon>
        <taxon>Dikarya</taxon>
        <taxon>Ascomycota</taxon>
        <taxon>Pezizomycotina</taxon>
        <taxon>Dothideomycetes</taxon>
        <taxon>Pleosporomycetidae</taxon>
        <taxon>Pleosporales</taxon>
        <taxon>Pleosporineae</taxon>
        <taxon>Pleosporaceae</taxon>
        <taxon>Curvularia</taxon>
    </lineage>
</organism>
<name>A0A9P4TPN4_CURKU</name>
<evidence type="ECO:0000256" key="6">
    <source>
        <dbReference type="SAM" id="Phobius"/>
    </source>
</evidence>
<dbReference type="Pfam" id="PF20684">
    <property type="entry name" value="Fung_rhodopsin"/>
    <property type="match status" value="1"/>
</dbReference>
<evidence type="ECO:0000313" key="9">
    <source>
        <dbReference type="Proteomes" id="UP000801428"/>
    </source>
</evidence>
<dbReference type="Proteomes" id="UP000801428">
    <property type="component" value="Unassembled WGS sequence"/>
</dbReference>
<evidence type="ECO:0000256" key="3">
    <source>
        <dbReference type="ARBA" id="ARBA00022989"/>
    </source>
</evidence>
<feature type="transmembrane region" description="Helical" evidence="6">
    <location>
        <begin position="108"/>
        <end position="131"/>
    </location>
</feature>
<feature type="transmembrane region" description="Helical" evidence="6">
    <location>
        <begin position="253"/>
        <end position="279"/>
    </location>
</feature>
<evidence type="ECO:0000259" key="7">
    <source>
        <dbReference type="Pfam" id="PF20684"/>
    </source>
</evidence>
<feature type="transmembrane region" description="Helical" evidence="6">
    <location>
        <begin position="63"/>
        <end position="88"/>
    </location>
</feature>
<dbReference type="InterPro" id="IPR049326">
    <property type="entry name" value="Rhodopsin_dom_fungi"/>
</dbReference>
<keyword evidence="3 6" id="KW-1133">Transmembrane helix</keyword>
<reference evidence="8" key="1">
    <citation type="submission" date="2019-04" db="EMBL/GenBank/DDBJ databases">
        <title>Sequencing of skin fungus with MAO and IRED activity.</title>
        <authorList>
            <person name="Marsaioli A.J."/>
            <person name="Bonatto J.M.C."/>
            <person name="Reis Junior O."/>
        </authorList>
    </citation>
    <scope>NUCLEOTIDE SEQUENCE</scope>
    <source>
        <strain evidence="8">30M1</strain>
    </source>
</reference>
<comment type="caution">
    <text evidence="8">The sequence shown here is derived from an EMBL/GenBank/DDBJ whole genome shotgun (WGS) entry which is preliminary data.</text>
</comment>
<feature type="transmembrane region" description="Helical" evidence="6">
    <location>
        <begin position="143"/>
        <end position="167"/>
    </location>
</feature>
<dbReference type="GO" id="GO:0016020">
    <property type="term" value="C:membrane"/>
    <property type="evidence" value="ECO:0007669"/>
    <property type="project" value="UniProtKB-SubCell"/>
</dbReference>
<protein>
    <recommendedName>
        <fullName evidence="7">Rhodopsin domain-containing protein</fullName>
    </recommendedName>
</protein>
<comment type="similarity">
    <text evidence="5">Belongs to the SAT4 family.</text>
</comment>
<keyword evidence="4 6" id="KW-0472">Membrane</keyword>
<dbReference type="EMBL" id="SWKU01000002">
    <property type="protein sequence ID" value="KAF3009931.1"/>
    <property type="molecule type" value="Genomic_DNA"/>
</dbReference>
<evidence type="ECO:0000256" key="1">
    <source>
        <dbReference type="ARBA" id="ARBA00004141"/>
    </source>
</evidence>
<keyword evidence="2 6" id="KW-0812">Transmembrane</keyword>
<dbReference type="PANTHER" id="PTHR33048">
    <property type="entry name" value="PTH11-LIKE INTEGRAL MEMBRANE PROTEIN (AFU_ORTHOLOGUE AFUA_5G11245)"/>
    <property type="match status" value="1"/>
</dbReference>
<feature type="domain" description="Rhodopsin" evidence="7">
    <location>
        <begin position="47"/>
        <end position="275"/>
    </location>
</feature>
<keyword evidence="9" id="KW-1185">Reference proteome</keyword>
<evidence type="ECO:0000313" key="8">
    <source>
        <dbReference type="EMBL" id="KAF3009931.1"/>
    </source>
</evidence>
<dbReference type="OrthoDB" id="444631at2759"/>
<accession>A0A9P4TPN4</accession>
<dbReference type="AlphaFoldDB" id="A0A9P4TPN4"/>